<feature type="domain" description="Heterokaryon incompatibility" evidence="1">
    <location>
        <begin position="61"/>
        <end position="248"/>
    </location>
</feature>
<reference evidence="3" key="1">
    <citation type="submission" date="2018-12" db="EMBL/GenBank/DDBJ databases">
        <title>The complete genome of Metarhizium rileyi, a key fungal pathogen of Lepidoptera.</title>
        <authorList>
            <person name="Binneck E."/>
            <person name="Lastra C.C.L."/>
            <person name="Sosa-Gomez D.R."/>
        </authorList>
    </citation>
    <scope>NUCLEOTIDE SEQUENCE [LARGE SCALE GENOMIC DNA]</scope>
    <source>
        <strain evidence="3">Cep018-CH2</strain>
    </source>
</reference>
<dbReference type="Pfam" id="PF06985">
    <property type="entry name" value="HET"/>
    <property type="match status" value="1"/>
</dbReference>
<protein>
    <recommendedName>
        <fullName evidence="1">Heterokaryon incompatibility domain-containing protein</fullName>
    </recommendedName>
</protein>
<organism evidence="2 3">
    <name type="scientific">Metarhizium rileyi (strain RCEF 4871)</name>
    <name type="common">Nomuraea rileyi</name>
    <dbReference type="NCBI Taxonomy" id="1649241"/>
    <lineage>
        <taxon>Eukaryota</taxon>
        <taxon>Fungi</taxon>
        <taxon>Dikarya</taxon>
        <taxon>Ascomycota</taxon>
        <taxon>Pezizomycotina</taxon>
        <taxon>Sordariomycetes</taxon>
        <taxon>Hypocreomycetidae</taxon>
        <taxon>Hypocreales</taxon>
        <taxon>Clavicipitaceae</taxon>
        <taxon>Metarhizium</taxon>
    </lineage>
</organism>
<dbReference type="Pfam" id="PF26639">
    <property type="entry name" value="Het-6_barrel"/>
    <property type="match status" value="1"/>
</dbReference>
<dbReference type="PANTHER" id="PTHR24148:SF73">
    <property type="entry name" value="HET DOMAIN PROTEIN (AFU_ORTHOLOGUE AFUA_8G01020)"/>
    <property type="match status" value="1"/>
</dbReference>
<evidence type="ECO:0000313" key="2">
    <source>
        <dbReference type="EMBL" id="TWU74218.1"/>
    </source>
</evidence>
<dbReference type="AlphaFoldDB" id="A0A5C6GBW0"/>
<dbReference type="InterPro" id="IPR010730">
    <property type="entry name" value="HET"/>
</dbReference>
<dbReference type="EMBL" id="SBHS01000012">
    <property type="protein sequence ID" value="TWU74218.1"/>
    <property type="molecule type" value="Genomic_DNA"/>
</dbReference>
<name>A0A5C6GBW0_METRR</name>
<sequence length="768" mass="86601">MFGIGDLQDFTYTPLDLSRPSFRLVRLLAPKPSAVPGCHGTLRIELIDGLIDQDSKLSCKYDALSYVWGVSAAKDGPKRPIIVEAQGSAFRLWIYRSLELALLHVVESGISDLPLFVDQLCINQEEKGDDQRNEKAHQVKLMRDIYSHCNRTIIWLGTATRGTDKWFNYTRELCREGSLSGLMGPRVSTFMQVFDAVMDPSISVTGQQREDRDAVLELVRRRGDQYPIAGYTDVLDRSWFNRLWTIQEACLAPDVLMMCGTQSLCFDCFRVGALFYDIYNTHWVGRTSEARPQSDLRRRDAVFQKTAGLVRVFQERKAIHKTGTRQSFYDVILKYNVNDQHVKIGASLPEDRIFGLLGLTADDDVLRQQVRVRYNRVDPEAEVASIYTEVAALLLRDNIDALLYAQAGKETRGLPSWVPDWKMELKLPIGYTSLREPLFHAGGSKEHSLFRVDDENGQLTIRGCMVGELVAVGERTHCHQTHSLVQKEVDYRRAKEFFDEAAHFVREASVSSARGGDDDASSFDLPSRRICDSGLSHRQLVNRLGAENGIKRLDTVHGHYYRLGQRLLQADETVASYHISRIYRTVGIVPWYFIPPPEMDTLRMYAGDPVSALRVLCDALGDLVQDVVGLCVASARVTALPCYLRLRRQYAKVQLRIADEDMRKHGLDPDISVRKDMAAFSDNILKNVGRRLYRTTTGHVGVGPAEMRTGDVVTVFHGGTTPHILRLTRPGTGRDDELWHYIGEAYCDGIMDGEALGAASTTRDFTLL</sequence>
<dbReference type="Proteomes" id="UP000317257">
    <property type="component" value="Unassembled WGS sequence"/>
</dbReference>
<proteinExistence type="predicted"/>
<comment type="caution">
    <text evidence="2">The sequence shown here is derived from an EMBL/GenBank/DDBJ whole genome shotgun (WGS) entry which is preliminary data.</text>
</comment>
<evidence type="ECO:0000313" key="3">
    <source>
        <dbReference type="Proteomes" id="UP000317257"/>
    </source>
</evidence>
<accession>A0A5C6GBW0</accession>
<gene>
    <name evidence="2" type="ORF">ED733_003216</name>
</gene>
<dbReference type="PANTHER" id="PTHR24148">
    <property type="entry name" value="ANKYRIN REPEAT DOMAIN-CONTAINING PROTEIN 39 HOMOLOG-RELATED"/>
    <property type="match status" value="1"/>
</dbReference>
<dbReference type="InterPro" id="IPR052895">
    <property type="entry name" value="HetReg/Transcr_Mod"/>
</dbReference>
<evidence type="ECO:0000259" key="1">
    <source>
        <dbReference type="Pfam" id="PF06985"/>
    </source>
</evidence>